<dbReference type="GO" id="GO:0051903">
    <property type="term" value="F:S-(hydroxymethyl)glutathione dehydrogenase [NAD(P)+] activity"/>
    <property type="evidence" value="ECO:0007669"/>
    <property type="project" value="TreeGrafter"/>
</dbReference>
<proteinExistence type="inferred from homology"/>
<feature type="domain" description="Alcohol dehydrogenase-like C-terminal" evidence="9">
    <location>
        <begin position="215"/>
        <end position="341"/>
    </location>
</feature>
<keyword evidence="3 8" id="KW-0479">Metal-binding</keyword>
<dbReference type="PROSITE" id="PS00059">
    <property type="entry name" value="ADH_ZINC"/>
    <property type="match status" value="1"/>
</dbReference>
<dbReference type="FunFam" id="3.90.180.10:FF:000067">
    <property type="entry name" value="alcohol dehydrogenase 1-like isoform X1"/>
    <property type="match status" value="1"/>
</dbReference>
<dbReference type="InterPro" id="IPR013154">
    <property type="entry name" value="ADH-like_N"/>
</dbReference>
<dbReference type="EMBL" id="CAEKDK010000001">
    <property type="protein sequence ID" value="CAB4267409.1"/>
    <property type="molecule type" value="Genomic_DNA"/>
</dbReference>
<name>A0A6J5TUF0_PRUAR</name>
<comment type="cofactor">
    <cofactor evidence="1 8">
        <name>Zn(2+)</name>
        <dbReference type="ChEBI" id="CHEBI:29105"/>
    </cofactor>
</comment>
<dbReference type="GO" id="GO:0046294">
    <property type="term" value="P:formaldehyde catabolic process"/>
    <property type="evidence" value="ECO:0007669"/>
    <property type="project" value="TreeGrafter"/>
</dbReference>
<comment type="similarity">
    <text evidence="7">Belongs to the zinc-containing alcohol dehydrogenase family. Class-IV subfamily.</text>
</comment>
<evidence type="ECO:0000256" key="8">
    <source>
        <dbReference type="RuleBase" id="RU361277"/>
    </source>
</evidence>
<dbReference type="InterPro" id="IPR013149">
    <property type="entry name" value="ADH-like_C"/>
</dbReference>
<evidence type="ECO:0000256" key="3">
    <source>
        <dbReference type="ARBA" id="ARBA00022723"/>
    </source>
</evidence>
<dbReference type="Gene3D" id="3.40.50.720">
    <property type="entry name" value="NAD(P)-binding Rossmann-like Domain"/>
    <property type="match status" value="1"/>
</dbReference>
<dbReference type="InterPro" id="IPR011032">
    <property type="entry name" value="GroES-like_sf"/>
</dbReference>
<dbReference type="Pfam" id="PF08240">
    <property type="entry name" value="ADH_N"/>
    <property type="match status" value="1"/>
</dbReference>
<dbReference type="SUPFAM" id="SSF51735">
    <property type="entry name" value="NAD(P)-binding Rossmann-fold domains"/>
    <property type="match status" value="1"/>
</dbReference>
<dbReference type="InterPro" id="IPR002328">
    <property type="entry name" value="ADH_Zn_CS"/>
</dbReference>
<dbReference type="AlphaFoldDB" id="A0A6J5TUF0"/>
<feature type="domain" description="Alcohol dehydrogenase-like N-terminal" evidence="10">
    <location>
        <begin position="44"/>
        <end position="172"/>
    </location>
</feature>
<organism evidence="11 12">
    <name type="scientific">Prunus armeniaca</name>
    <name type="common">Apricot</name>
    <name type="synonym">Armeniaca vulgaris</name>
    <dbReference type="NCBI Taxonomy" id="36596"/>
    <lineage>
        <taxon>Eukaryota</taxon>
        <taxon>Viridiplantae</taxon>
        <taxon>Streptophyta</taxon>
        <taxon>Embryophyta</taxon>
        <taxon>Tracheophyta</taxon>
        <taxon>Spermatophyta</taxon>
        <taxon>Magnoliopsida</taxon>
        <taxon>eudicotyledons</taxon>
        <taxon>Gunneridae</taxon>
        <taxon>Pentapetalae</taxon>
        <taxon>rosids</taxon>
        <taxon>fabids</taxon>
        <taxon>Rosales</taxon>
        <taxon>Rosaceae</taxon>
        <taxon>Amygdaloideae</taxon>
        <taxon>Amygdaleae</taxon>
        <taxon>Prunus</taxon>
    </lineage>
</organism>
<evidence type="ECO:0000256" key="2">
    <source>
        <dbReference type="ARBA" id="ARBA00011738"/>
    </source>
</evidence>
<accession>A0A6J5TUF0</accession>
<evidence type="ECO:0008006" key="13">
    <source>
        <dbReference type="Google" id="ProtNLM"/>
    </source>
</evidence>
<evidence type="ECO:0000256" key="6">
    <source>
        <dbReference type="ARBA" id="ARBA00023027"/>
    </source>
</evidence>
<keyword evidence="4 8" id="KW-0862">Zinc</keyword>
<reference evidence="11 12" key="1">
    <citation type="submission" date="2020-05" db="EMBL/GenBank/DDBJ databases">
        <authorList>
            <person name="Campoy J."/>
            <person name="Schneeberger K."/>
            <person name="Spophaly S."/>
        </authorList>
    </citation>
    <scope>NUCLEOTIDE SEQUENCE [LARGE SCALE GENOMIC DNA]</scope>
    <source>
        <strain evidence="11">PruArmRojPasFocal</strain>
    </source>
</reference>
<comment type="subunit">
    <text evidence="2">Homodimer.</text>
</comment>
<dbReference type="Pfam" id="PF00107">
    <property type="entry name" value="ADH_zinc_N"/>
    <property type="match status" value="1"/>
</dbReference>
<keyword evidence="5" id="KW-0560">Oxidoreductase</keyword>
<dbReference type="GO" id="GO:0005829">
    <property type="term" value="C:cytosol"/>
    <property type="evidence" value="ECO:0007669"/>
    <property type="project" value="TreeGrafter"/>
</dbReference>
<dbReference type="PANTHER" id="PTHR43880:SF7">
    <property type="entry name" value="ALCOHOL DEHYDROGENASE-LIKE 7"/>
    <property type="match status" value="1"/>
</dbReference>
<dbReference type="InterPro" id="IPR036291">
    <property type="entry name" value="NAD(P)-bd_dom_sf"/>
</dbReference>
<dbReference type="Proteomes" id="UP000507222">
    <property type="component" value="Unassembled WGS sequence"/>
</dbReference>
<evidence type="ECO:0000256" key="4">
    <source>
        <dbReference type="ARBA" id="ARBA00022833"/>
    </source>
</evidence>
<dbReference type="GO" id="GO:0008270">
    <property type="term" value="F:zinc ion binding"/>
    <property type="evidence" value="ECO:0007669"/>
    <property type="project" value="InterPro"/>
</dbReference>
<evidence type="ECO:0000256" key="5">
    <source>
        <dbReference type="ARBA" id="ARBA00023002"/>
    </source>
</evidence>
<sequence length="600" mass="66510">MAAMDDEKLPSESRGKPIRCRAAVSRKPGEPLVIEEIMVAPPMPHEVRIRIICTSLCHTDLSFWKMKDFPAIFPRILGHEAIGVVESVGEDVNEVTEGDTVIPTFVSECGECADCKSTRSNLCAKFPRPSNFMPRYGTSRFTDLSGEVLYHFLSVSSFTEYTVVDIAHITKIDTAIPPSRACLLSCGVSTGVGAAWRTAKVEKGSTVAIFGLGSIGLAVAEGARLCGAARIIGVDVNRDKFEIGKKFGLTDFVDPANCENNSVSEVIKEMTGGGADYCFECVGLISLMQEAYACCRKGWGKTVVLGMDGPGSQVTLPSLDIIFGKTLTGSLFGGLKPKSDIAVLINRYKDKISCFSLLQSSYTLSEDLAAQPFADCKGMVLASEGMSEGQDEEEDDAESLENSKFNIGLVIHQTELFRIGAWPDELTLGRKSTKKKSQEMPRLLRVWIHDLEEVFVDLHQLGFDLHEYNMFLYGFLVTIYGGKLRRFVHHHFDQQRGFLISPPQDISGSSRTPAIGSNYLLRFQSVSVSLSRQLLHVHMGACIFSARQLCPYPAKLSTTRNRKVRQSIKHEDSRKFVKLYIHHYVHKGTQTMEEQHYVHH</sequence>
<evidence type="ECO:0000259" key="9">
    <source>
        <dbReference type="Pfam" id="PF00107"/>
    </source>
</evidence>
<dbReference type="PANTHER" id="PTHR43880">
    <property type="entry name" value="ALCOHOL DEHYDROGENASE"/>
    <property type="match status" value="1"/>
</dbReference>
<dbReference type="SUPFAM" id="SSF50129">
    <property type="entry name" value="GroES-like"/>
    <property type="match status" value="1"/>
</dbReference>
<evidence type="ECO:0000313" key="12">
    <source>
        <dbReference type="Proteomes" id="UP000507222"/>
    </source>
</evidence>
<evidence type="ECO:0000313" key="11">
    <source>
        <dbReference type="EMBL" id="CAB4267409.1"/>
    </source>
</evidence>
<evidence type="ECO:0000259" key="10">
    <source>
        <dbReference type="Pfam" id="PF08240"/>
    </source>
</evidence>
<protein>
    <recommendedName>
        <fullName evidence="13">Enoyl reductase (ER) domain-containing protein</fullName>
    </recommendedName>
</protein>
<evidence type="ECO:0000256" key="7">
    <source>
        <dbReference type="ARBA" id="ARBA00060764"/>
    </source>
</evidence>
<dbReference type="FunFam" id="3.40.50.720:FF:000003">
    <property type="entry name" value="S-(hydroxymethyl)glutathione dehydrogenase"/>
    <property type="match status" value="1"/>
</dbReference>
<evidence type="ECO:0000256" key="1">
    <source>
        <dbReference type="ARBA" id="ARBA00001947"/>
    </source>
</evidence>
<dbReference type="Gene3D" id="3.90.180.10">
    <property type="entry name" value="Medium-chain alcohol dehydrogenases, catalytic domain"/>
    <property type="match status" value="1"/>
</dbReference>
<gene>
    <name evidence="11" type="ORF">CURHAP_LOCUS10074</name>
</gene>
<keyword evidence="6" id="KW-0520">NAD</keyword>